<comment type="subcellular location">
    <subcellularLocation>
        <location evidence="1">Cell membrane</location>
        <topology evidence="1">Multi-pass membrane protein</topology>
    </subcellularLocation>
</comment>
<gene>
    <name evidence="7" type="ORF">C8N38_103194</name>
</gene>
<protein>
    <submittedName>
        <fullName evidence="7">Threonine/homoserine/homoserine lactone efflux protein</fullName>
    </submittedName>
</protein>
<evidence type="ECO:0000256" key="3">
    <source>
        <dbReference type="ARBA" id="ARBA00022692"/>
    </source>
</evidence>
<feature type="transmembrane region" description="Helical" evidence="6">
    <location>
        <begin position="77"/>
        <end position="94"/>
    </location>
</feature>
<dbReference type="GO" id="GO:0005886">
    <property type="term" value="C:plasma membrane"/>
    <property type="evidence" value="ECO:0007669"/>
    <property type="project" value="UniProtKB-SubCell"/>
</dbReference>
<keyword evidence="2" id="KW-1003">Cell membrane</keyword>
<dbReference type="PANTHER" id="PTHR30086">
    <property type="entry name" value="ARGININE EXPORTER PROTEIN ARGO"/>
    <property type="match status" value="1"/>
</dbReference>
<feature type="transmembrane region" description="Helical" evidence="6">
    <location>
        <begin position="6"/>
        <end position="28"/>
    </location>
</feature>
<sequence length="209" mass="21463">MDLTYWALFAGTVIAVSMIPGPSTLIAFSHGASHGWLRSTITASGNAAASACQAIAASAGLGLVLTGSATLFLTLKYAGAAYLVYVGIQLWRSAARRVSLSDRTHNLPEPARKLFAGGFTVAASNPKAIAFFTALFPQFLSPEGTGVGQLAGMVAVVCLSAFAVATVYGGLGAWLRRLELSQRAVTRIHKTTGGIFVASGIGLAASRSG</sequence>
<dbReference type="AlphaFoldDB" id="A0A8E3ASG0"/>
<evidence type="ECO:0000256" key="4">
    <source>
        <dbReference type="ARBA" id="ARBA00022989"/>
    </source>
</evidence>
<dbReference type="PANTHER" id="PTHR30086:SF20">
    <property type="entry name" value="ARGININE EXPORTER PROTEIN ARGO-RELATED"/>
    <property type="match status" value="1"/>
</dbReference>
<dbReference type="RefSeq" id="WP_108024799.1">
    <property type="nucleotide sequence ID" value="NZ_QAYC01000003.1"/>
</dbReference>
<reference evidence="7 8" key="1">
    <citation type="submission" date="2018-04" db="EMBL/GenBank/DDBJ databases">
        <title>Genomic Encyclopedia of Archaeal and Bacterial Type Strains, Phase II (KMG-II): from individual species to whole genera.</title>
        <authorList>
            <person name="Goeker M."/>
        </authorList>
    </citation>
    <scope>NUCLEOTIDE SEQUENCE [LARGE SCALE GENOMIC DNA]</scope>
    <source>
        <strain evidence="7 8">DSM 19783</strain>
    </source>
</reference>
<dbReference type="Pfam" id="PF01810">
    <property type="entry name" value="LysE"/>
    <property type="match status" value="1"/>
</dbReference>
<evidence type="ECO:0000256" key="6">
    <source>
        <dbReference type="SAM" id="Phobius"/>
    </source>
</evidence>
<dbReference type="InterPro" id="IPR001123">
    <property type="entry name" value="LeuE-type"/>
</dbReference>
<feature type="transmembrane region" description="Helical" evidence="6">
    <location>
        <begin position="148"/>
        <end position="175"/>
    </location>
</feature>
<dbReference type="PIRSF" id="PIRSF006324">
    <property type="entry name" value="LeuE"/>
    <property type="match status" value="1"/>
</dbReference>
<proteinExistence type="predicted"/>
<dbReference type="GO" id="GO:0015171">
    <property type="term" value="F:amino acid transmembrane transporter activity"/>
    <property type="evidence" value="ECO:0007669"/>
    <property type="project" value="TreeGrafter"/>
</dbReference>
<evidence type="ECO:0000313" key="8">
    <source>
        <dbReference type="Proteomes" id="UP000244037"/>
    </source>
</evidence>
<keyword evidence="5 6" id="KW-0472">Membrane</keyword>
<keyword evidence="4 6" id="KW-1133">Transmembrane helix</keyword>
<evidence type="ECO:0000256" key="2">
    <source>
        <dbReference type="ARBA" id="ARBA00022475"/>
    </source>
</evidence>
<keyword evidence="8" id="KW-1185">Reference proteome</keyword>
<name>A0A8E3ASG0_9RHOB</name>
<evidence type="ECO:0000313" key="7">
    <source>
        <dbReference type="EMBL" id="PTW50958.1"/>
    </source>
</evidence>
<evidence type="ECO:0000256" key="1">
    <source>
        <dbReference type="ARBA" id="ARBA00004651"/>
    </source>
</evidence>
<accession>A0A8E3ASG0</accession>
<dbReference type="OrthoDB" id="9804822at2"/>
<comment type="caution">
    <text evidence="7">The sequence shown here is derived from an EMBL/GenBank/DDBJ whole genome shotgun (WGS) entry which is preliminary data.</text>
</comment>
<keyword evidence="3 6" id="KW-0812">Transmembrane</keyword>
<organism evidence="7 8">
    <name type="scientific">Rhodovulum kholense</name>
    <dbReference type="NCBI Taxonomy" id="453584"/>
    <lineage>
        <taxon>Bacteria</taxon>
        <taxon>Pseudomonadati</taxon>
        <taxon>Pseudomonadota</taxon>
        <taxon>Alphaproteobacteria</taxon>
        <taxon>Rhodobacterales</taxon>
        <taxon>Paracoccaceae</taxon>
        <taxon>Rhodovulum</taxon>
    </lineage>
</organism>
<feature type="transmembrane region" description="Helical" evidence="6">
    <location>
        <begin position="114"/>
        <end position="136"/>
    </location>
</feature>
<evidence type="ECO:0000256" key="5">
    <source>
        <dbReference type="ARBA" id="ARBA00023136"/>
    </source>
</evidence>
<dbReference type="EMBL" id="QAYC01000003">
    <property type="protein sequence ID" value="PTW50958.1"/>
    <property type="molecule type" value="Genomic_DNA"/>
</dbReference>
<dbReference type="Proteomes" id="UP000244037">
    <property type="component" value="Unassembled WGS sequence"/>
</dbReference>